<evidence type="ECO:0000256" key="5">
    <source>
        <dbReference type="ARBA" id="ARBA00022932"/>
    </source>
</evidence>
<dbReference type="Pfam" id="PF07733">
    <property type="entry name" value="DNA_pol3_alpha"/>
    <property type="match status" value="1"/>
</dbReference>
<dbReference type="SMART" id="SM00481">
    <property type="entry name" value="POLIIIAc"/>
    <property type="match status" value="1"/>
</dbReference>
<dbReference type="OrthoDB" id="9803237at2"/>
<comment type="catalytic activity">
    <reaction evidence="6">
        <text>DNA(n) + a 2'-deoxyribonucleoside 5'-triphosphate = DNA(n+1) + diphosphate</text>
        <dbReference type="Rhea" id="RHEA:22508"/>
        <dbReference type="Rhea" id="RHEA-COMP:17339"/>
        <dbReference type="Rhea" id="RHEA-COMP:17340"/>
        <dbReference type="ChEBI" id="CHEBI:33019"/>
        <dbReference type="ChEBI" id="CHEBI:61560"/>
        <dbReference type="ChEBI" id="CHEBI:173112"/>
        <dbReference type="EC" id="2.7.7.7"/>
    </reaction>
</comment>
<dbReference type="InterPro" id="IPR004013">
    <property type="entry name" value="PHP_dom"/>
</dbReference>
<evidence type="ECO:0000256" key="6">
    <source>
        <dbReference type="ARBA" id="ARBA00049244"/>
    </source>
</evidence>
<dbReference type="KEGG" id="arac:E0W69_012530"/>
<dbReference type="AlphaFoldDB" id="A0A5P2G1X4"/>
<proteinExistence type="predicted"/>
<dbReference type="Pfam" id="PF17657">
    <property type="entry name" value="DNA_pol3_finger"/>
    <property type="match status" value="1"/>
</dbReference>
<dbReference type="NCBIfam" id="TIGR00594">
    <property type="entry name" value="polc"/>
    <property type="match status" value="1"/>
</dbReference>
<dbReference type="InterPro" id="IPR040982">
    <property type="entry name" value="DNA_pol3_finger"/>
</dbReference>
<keyword evidence="9" id="KW-1185">Reference proteome</keyword>
<evidence type="ECO:0000256" key="2">
    <source>
        <dbReference type="ARBA" id="ARBA00022679"/>
    </source>
</evidence>
<dbReference type="Proteomes" id="UP000292424">
    <property type="component" value="Chromosome"/>
</dbReference>
<sequence length="982" mass="112591">MLLNVHSYYSLRYGTLSIEQLLEGAKVCGYTTIVLTDINNTAFALEFIYQSREKKIKGLAGVEFRNEEELLFIGIAQSIEGFREMNELLTITNRYKKKLPECAPDWKYVYVIYPYGKKKIHSLKSFEYIGVRPFHLNKIRLEDADNYKKYVMWYPITYHRRGGYLLHKQLRAIDHNILLSQLEKGQYALKNESYISSEELLCKYKDFPIIIGNTLALLCQCKFEFDYEEVKNKQCFSESFEKDKEILLTKTLAGFSQRYGADNATALARIYKEIDIIVACKYAAYFLITDDICTYARNKGYYYVGRGSGANSVVAYCLGITEVDPIELNLYFERFLNVKRKNPPDFDIDFCWNQRDDVYSYIFSKYGNEHVALMGSMSKFKDRSIVRELGKIYGLPKSEIDQLVRDPNAVVNKNEVTNLIISVSEKMRNFPNQRTIHASGVLISERPLSYYGAIDYPPKGLPTVQFDMYTAEAINMEKLDVLSQRGIGHINDCIQIIQENKGEVVDVHRPKDFFQDIKIAQQLVSANTIGCFYIESPAMRQLLTKLECSTYAVLVAASSIIRPGVASSGMMKTYIECHRRPNEVKYLHPVFKEQLEETYGVMVYQEDVMKIGHHFGGLDLAEADVLRRMMNNKYREDANSEIIALKTKFFENCKAKGYEDATIELVWNQMKSFAGFSFNKAHSASYAVESYQSLFLKTYYPLEFMVAVLNNYGGFYGRKVYINEARKFGATIHLPDINKSGLQAKIYGTDIYLGWDGVLNLEQAFVHRLVSERMENGDYLNLENFIIRTNVGLEQMIVLIRCGAFSMMGKEKKVLLWEAHLFLSSQSSKAVAAPTLLTLSETKVHLPMLETSIEEDVYDEIELLELPITESMFFLAKSNYRGSAFAKDLLQLEGLAVRMVLDFICDKTVRTKNQQYMKFGTFLDMYGDFVDTIHFPPSLKAFPLNGMGLYLVEGIVVVDFGCAAVEVQRCAKMPLKPDPRSV</sequence>
<dbReference type="EC" id="2.7.7.7" evidence="1"/>
<dbReference type="InterPro" id="IPR011708">
    <property type="entry name" value="DNA_pol3_alpha_NTPase_dom"/>
</dbReference>
<keyword evidence="5" id="KW-0239">DNA-directed DNA polymerase</keyword>
<keyword evidence="4" id="KW-0235">DNA replication</keyword>
<keyword evidence="3" id="KW-0548">Nucleotidyltransferase</keyword>
<dbReference type="GO" id="GO:0006260">
    <property type="term" value="P:DNA replication"/>
    <property type="evidence" value="ECO:0007669"/>
    <property type="project" value="UniProtKB-KW"/>
</dbReference>
<evidence type="ECO:0000313" key="8">
    <source>
        <dbReference type="EMBL" id="QES89455.1"/>
    </source>
</evidence>
<dbReference type="Pfam" id="PF02811">
    <property type="entry name" value="PHP"/>
    <property type="match status" value="1"/>
</dbReference>
<evidence type="ECO:0000313" key="9">
    <source>
        <dbReference type="Proteomes" id="UP000292424"/>
    </source>
</evidence>
<dbReference type="InterPro" id="IPR004805">
    <property type="entry name" value="DnaE2/DnaE/PolC"/>
</dbReference>
<evidence type="ECO:0000256" key="1">
    <source>
        <dbReference type="ARBA" id="ARBA00012417"/>
    </source>
</evidence>
<dbReference type="InterPro" id="IPR003141">
    <property type="entry name" value="Pol/His_phosphatase_N"/>
</dbReference>
<keyword evidence="2" id="KW-0808">Transferase</keyword>
<feature type="domain" description="Polymerase/histidinol phosphatase N-terminal" evidence="7">
    <location>
        <begin position="1"/>
        <end position="68"/>
    </location>
</feature>
<dbReference type="PANTHER" id="PTHR32294">
    <property type="entry name" value="DNA POLYMERASE III SUBUNIT ALPHA"/>
    <property type="match status" value="1"/>
</dbReference>
<dbReference type="Pfam" id="PF14579">
    <property type="entry name" value="HHH_6"/>
    <property type="match status" value="1"/>
</dbReference>
<dbReference type="Gene3D" id="3.20.20.140">
    <property type="entry name" value="Metal-dependent hydrolases"/>
    <property type="match status" value="1"/>
</dbReference>
<dbReference type="GO" id="GO:0008408">
    <property type="term" value="F:3'-5' exonuclease activity"/>
    <property type="evidence" value="ECO:0007669"/>
    <property type="project" value="InterPro"/>
</dbReference>
<dbReference type="InterPro" id="IPR016195">
    <property type="entry name" value="Pol/histidinol_Pase-like"/>
</dbReference>
<evidence type="ECO:0000259" key="7">
    <source>
        <dbReference type="SMART" id="SM00481"/>
    </source>
</evidence>
<accession>A0A5P2G1X4</accession>
<name>A0A5P2G1X4_9BACT</name>
<evidence type="ECO:0000256" key="3">
    <source>
        <dbReference type="ARBA" id="ARBA00022695"/>
    </source>
</evidence>
<dbReference type="InterPro" id="IPR029460">
    <property type="entry name" value="DNAPol_HHH"/>
</dbReference>
<dbReference type="RefSeq" id="WP_131330400.1">
    <property type="nucleotide sequence ID" value="NZ_CP044016.1"/>
</dbReference>
<gene>
    <name evidence="8" type="ORF">E0W69_012530</name>
</gene>
<protein>
    <recommendedName>
        <fullName evidence="1">DNA-directed DNA polymerase</fullName>
        <ecNumber evidence="1">2.7.7.7</ecNumber>
    </recommendedName>
</protein>
<evidence type="ECO:0000256" key="4">
    <source>
        <dbReference type="ARBA" id="ARBA00022705"/>
    </source>
</evidence>
<dbReference type="SUPFAM" id="SSF89550">
    <property type="entry name" value="PHP domain-like"/>
    <property type="match status" value="1"/>
</dbReference>
<dbReference type="EMBL" id="CP044016">
    <property type="protein sequence ID" value="QES89455.1"/>
    <property type="molecule type" value="Genomic_DNA"/>
</dbReference>
<dbReference type="GO" id="GO:0003887">
    <property type="term" value="F:DNA-directed DNA polymerase activity"/>
    <property type="evidence" value="ECO:0007669"/>
    <property type="project" value="UniProtKB-KW"/>
</dbReference>
<dbReference type="Gene3D" id="1.10.150.870">
    <property type="match status" value="1"/>
</dbReference>
<reference evidence="8 9" key="1">
    <citation type="submission" date="2019-09" db="EMBL/GenBank/DDBJ databases">
        <title>Complete genome sequence of Arachidicoccus sp. B3-10 isolated from apple orchard soil.</title>
        <authorList>
            <person name="Kim H.S."/>
            <person name="Han K.-I."/>
            <person name="Suh M.K."/>
            <person name="Lee K.C."/>
            <person name="Eom M.K."/>
            <person name="Kim J.-S."/>
            <person name="Kang S.W."/>
            <person name="Sin Y."/>
            <person name="Lee J.-S."/>
        </authorList>
    </citation>
    <scope>NUCLEOTIDE SEQUENCE [LARGE SCALE GENOMIC DNA]</scope>
    <source>
        <strain evidence="8 9">B3-10</strain>
    </source>
</reference>
<organism evidence="8 9">
    <name type="scientific">Rhizosphaericola mali</name>
    <dbReference type="NCBI Taxonomy" id="2545455"/>
    <lineage>
        <taxon>Bacteria</taxon>
        <taxon>Pseudomonadati</taxon>
        <taxon>Bacteroidota</taxon>
        <taxon>Chitinophagia</taxon>
        <taxon>Chitinophagales</taxon>
        <taxon>Chitinophagaceae</taxon>
        <taxon>Rhizosphaericola</taxon>
    </lineage>
</organism>